<evidence type="ECO:0000256" key="5">
    <source>
        <dbReference type="ARBA" id="ARBA00023002"/>
    </source>
</evidence>
<keyword evidence="5" id="KW-0560">Oxidoreductase</keyword>
<dbReference type="GO" id="GO:0003959">
    <property type="term" value="F:NADPH dehydrogenase activity"/>
    <property type="evidence" value="ECO:0007669"/>
    <property type="project" value="InterPro"/>
</dbReference>
<dbReference type="Gene3D" id="3.20.20.70">
    <property type="entry name" value="Aldolase class I"/>
    <property type="match status" value="1"/>
</dbReference>
<feature type="domain" description="NADH:flavin oxidoreductase/NADH oxidase N-terminal" evidence="6">
    <location>
        <begin position="44"/>
        <end position="127"/>
    </location>
</feature>
<keyword evidence="8" id="KW-1185">Reference proteome</keyword>
<dbReference type="InterPro" id="IPR044152">
    <property type="entry name" value="YqjM-like"/>
</dbReference>
<evidence type="ECO:0000256" key="3">
    <source>
        <dbReference type="ARBA" id="ARBA00022643"/>
    </source>
</evidence>
<evidence type="ECO:0000256" key="1">
    <source>
        <dbReference type="ARBA" id="ARBA00001917"/>
    </source>
</evidence>
<protein>
    <recommendedName>
        <fullName evidence="6">NADH:flavin oxidoreductase/NADH oxidase N-terminal domain-containing protein</fullName>
    </recommendedName>
</protein>
<comment type="cofactor">
    <cofactor evidence="1">
        <name>FMN</name>
        <dbReference type="ChEBI" id="CHEBI:58210"/>
    </cofactor>
</comment>
<dbReference type="PANTHER" id="PTHR43303">
    <property type="entry name" value="NADPH DEHYDROGENASE C23G7.10C-RELATED"/>
    <property type="match status" value="1"/>
</dbReference>
<evidence type="ECO:0000313" key="7">
    <source>
        <dbReference type="EMBL" id="KAJ2752497.1"/>
    </source>
</evidence>
<dbReference type="AlphaFoldDB" id="A0A9W8GZZ3"/>
<reference evidence="7" key="1">
    <citation type="submission" date="2022-07" db="EMBL/GenBank/DDBJ databases">
        <title>Phylogenomic reconstructions and comparative analyses of Kickxellomycotina fungi.</title>
        <authorList>
            <person name="Reynolds N.K."/>
            <person name="Stajich J.E."/>
            <person name="Barry K."/>
            <person name="Grigoriev I.V."/>
            <person name="Crous P."/>
            <person name="Smith M.E."/>
        </authorList>
    </citation>
    <scope>NUCLEOTIDE SEQUENCE</scope>
    <source>
        <strain evidence="7">BCRC 34297</strain>
    </source>
</reference>
<keyword evidence="3" id="KW-0288">FMN</keyword>
<evidence type="ECO:0000256" key="4">
    <source>
        <dbReference type="ARBA" id="ARBA00022857"/>
    </source>
</evidence>
<dbReference type="Proteomes" id="UP001140011">
    <property type="component" value="Unassembled WGS sequence"/>
</dbReference>
<organism evidence="7 8">
    <name type="scientific">Coemansia pectinata</name>
    <dbReference type="NCBI Taxonomy" id="1052879"/>
    <lineage>
        <taxon>Eukaryota</taxon>
        <taxon>Fungi</taxon>
        <taxon>Fungi incertae sedis</taxon>
        <taxon>Zoopagomycota</taxon>
        <taxon>Kickxellomycotina</taxon>
        <taxon>Kickxellomycetes</taxon>
        <taxon>Kickxellales</taxon>
        <taxon>Kickxellaceae</taxon>
        <taxon>Coemansia</taxon>
    </lineage>
</organism>
<dbReference type="PANTHER" id="PTHR43303:SF4">
    <property type="entry name" value="NADPH DEHYDROGENASE C23G7.10C-RELATED"/>
    <property type="match status" value="1"/>
</dbReference>
<dbReference type="SUPFAM" id="SSF51395">
    <property type="entry name" value="FMN-linked oxidoreductases"/>
    <property type="match status" value="1"/>
</dbReference>
<name>A0A9W8GZZ3_9FUNG</name>
<keyword evidence="4" id="KW-0521">NADP</keyword>
<evidence type="ECO:0000313" key="8">
    <source>
        <dbReference type="Proteomes" id="UP001140011"/>
    </source>
</evidence>
<gene>
    <name evidence="7" type="ORF">GGI19_003788</name>
</gene>
<accession>A0A9W8GZZ3</accession>
<sequence>MPSFIDPRNFYHDQRGLGPGSAVESTASEAKQGYTVQAKNPVLMCMYSSQDGFATDFYLVHIGQLAMRGLGLTIMEASGVSPEGRITPHCLGIWKDEHIEKLQQIVRFAHANKCAIGIQLAHAGHKSSTVAP</sequence>
<dbReference type="InterPro" id="IPR013785">
    <property type="entry name" value="Aldolase_TIM"/>
</dbReference>
<dbReference type="InterPro" id="IPR001155">
    <property type="entry name" value="OxRdtase_FMN_N"/>
</dbReference>
<dbReference type="GO" id="GO:0050661">
    <property type="term" value="F:NADP binding"/>
    <property type="evidence" value="ECO:0007669"/>
    <property type="project" value="InterPro"/>
</dbReference>
<dbReference type="Pfam" id="PF00724">
    <property type="entry name" value="Oxidored_FMN"/>
    <property type="match status" value="1"/>
</dbReference>
<dbReference type="GO" id="GO:0010181">
    <property type="term" value="F:FMN binding"/>
    <property type="evidence" value="ECO:0007669"/>
    <property type="project" value="InterPro"/>
</dbReference>
<dbReference type="EMBL" id="JANBUH010000276">
    <property type="protein sequence ID" value="KAJ2752497.1"/>
    <property type="molecule type" value="Genomic_DNA"/>
</dbReference>
<keyword evidence="2" id="KW-0285">Flavoprotein</keyword>
<comment type="caution">
    <text evidence="7">The sequence shown here is derived from an EMBL/GenBank/DDBJ whole genome shotgun (WGS) entry which is preliminary data.</text>
</comment>
<evidence type="ECO:0000259" key="6">
    <source>
        <dbReference type="Pfam" id="PF00724"/>
    </source>
</evidence>
<proteinExistence type="predicted"/>
<evidence type="ECO:0000256" key="2">
    <source>
        <dbReference type="ARBA" id="ARBA00022630"/>
    </source>
</evidence>
<dbReference type="OrthoDB" id="72788at2759"/>